<feature type="compositionally biased region" description="Polar residues" evidence="1">
    <location>
        <begin position="193"/>
        <end position="210"/>
    </location>
</feature>
<organism evidence="2 3">
    <name type="scientific">Prorocentrum cordatum</name>
    <dbReference type="NCBI Taxonomy" id="2364126"/>
    <lineage>
        <taxon>Eukaryota</taxon>
        <taxon>Sar</taxon>
        <taxon>Alveolata</taxon>
        <taxon>Dinophyceae</taxon>
        <taxon>Prorocentrales</taxon>
        <taxon>Prorocentraceae</taxon>
        <taxon>Prorocentrum</taxon>
    </lineage>
</organism>
<comment type="caution">
    <text evidence="2">The sequence shown here is derived from an EMBL/GenBank/DDBJ whole genome shotgun (WGS) entry which is preliminary data.</text>
</comment>
<gene>
    <name evidence="2" type="ORF">PCOR1329_LOCUS27175</name>
</gene>
<dbReference type="EMBL" id="CAUYUJ010009802">
    <property type="protein sequence ID" value="CAK0827709.1"/>
    <property type="molecule type" value="Genomic_DNA"/>
</dbReference>
<proteinExistence type="predicted"/>
<accession>A0ABN9S957</accession>
<name>A0ABN9S957_9DINO</name>
<feature type="compositionally biased region" description="Basic and acidic residues" evidence="1">
    <location>
        <begin position="99"/>
        <end position="161"/>
    </location>
</feature>
<evidence type="ECO:0000313" key="2">
    <source>
        <dbReference type="EMBL" id="CAK0827709.1"/>
    </source>
</evidence>
<feature type="compositionally biased region" description="Polar residues" evidence="1">
    <location>
        <begin position="83"/>
        <end position="98"/>
    </location>
</feature>
<feature type="compositionally biased region" description="Basic and acidic residues" evidence="1">
    <location>
        <begin position="171"/>
        <end position="187"/>
    </location>
</feature>
<feature type="region of interest" description="Disordered" evidence="1">
    <location>
        <begin position="83"/>
        <end position="210"/>
    </location>
</feature>
<feature type="non-terminal residue" evidence="2">
    <location>
        <position position="210"/>
    </location>
</feature>
<keyword evidence="3" id="KW-1185">Reference proteome</keyword>
<evidence type="ECO:0000256" key="1">
    <source>
        <dbReference type="SAM" id="MobiDB-lite"/>
    </source>
</evidence>
<protein>
    <submittedName>
        <fullName evidence="2">Uncharacterized protein</fullName>
    </submittedName>
</protein>
<sequence>MAKHDVERTKEAFDRQAMLLELVARQAAEVARISQELRAAEGNGKRTVEIVEAERADKAAKAEAAAAQLDAQRAVFAQAQKSLEQAGNQTAQQRQPTSRAEEEHKTALAAYQHDRQEFDRLRKQVEEAEDAATRAEATRTETESKMAMDTSELQRDLDKVNRLSKKLKGVQAKEKEAAEAAEQKDAGSKVSGDANQSEEGKSIVQTILET</sequence>
<evidence type="ECO:0000313" key="3">
    <source>
        <dbReference type="Proteomes" id="UP001189429"/>
    </source>
</evidence>
<dbReference type="Proteomes" id="UP001189429">
    <property type="component" value="Unassembled WGS sequence"/>
</dbReference>
<reference evidence="2" key="1">
    <citation type="submission" date="2023-10" db="EMBL/GenBank/DDBJ databases">
        <authorList>
            <person name="Chen Y."/>
            <person name="Shah S."/>
            <person name="Dougan E. K."/>
            <person name="Thang M."/>
            <person name="Chan C."/>
        </authorList>
    </citation>
    <scope>NUCLEOTIDE SEQUENCE [LARGE SCALE GENOMIC DNA]</scope>
</reference>